<dbReference type="PANTHER" id="PTHR30629">
    <property type="entry name" value="PROPHAGE INTEGRASE"/>
    <property type="match status" value="1"/>
</dbReference>
<gene>
    <name evidence="4" type="ORF">QP018_05025</name>
</gene>
<accession>A0AAX3XI17</accession>
<dbReference type="GO" id="GO:0015074">
    <property type="term" value="P:DNA integration"/>
    <property type="evidence" value="ECO:0007669"/>
    <property type="project" value="UniProtKB-KW"/>
</dbReference>
<name>A0AAX3XI17_9PAST</name>
<keyword evidence="5" id="KW-1185">Reference proteome</keyword>
<dbReference type="InterPro" id="IPR038488">
    <property type="entry name" value="Integrase_DNA-bd_sf"/>
</dbReference>
<protein>
    <submittedName>
        <fullName evidence="4">Integrase arm-type DNA-binding domain-containing protein</fullName>
    </submittedName>
</protein>
<reference evidence="4 5" key="1">
    <citation type="submission" date="2023-06" db="EMBL/GenBank/DDBJ databases">
        <title>Complete Genome Sequence of Gallibacterium anatis Strain BJF12, Isolated from a chicken with diarrhea.</title>
        <authorList>
            <person name="Guo F."/>
            <person name="Bu W."/>
            <person name="Xu F."/>
            <person name="Wen T."/>
        </authorList>
    </citation>
    <scope>NUCLEOTIDE SEQUENCE [LARGE SCALE GENOMIC DNA]</scope>
    <source>
        <strain evidence="4 5">BJF12</strain>
    </source>
</reference>
<evidence type="ECO:0000313" key="4">
    <source>
        <dbReference type="EMBL" id="WIM80595.1"/>
    </source>
</evidence>
<keyword evidence="4" id="KW-0238">DNA-binding</keyword>
<dbReference type="GO" id="GO:0003677">
    <property type="term" value="F:DNA binding"/>
    <property type="evidence" value="ECO:0007669"/>
    <property type="project" value="UniProtKB-KW"/>
</dbReference>
<dbReference type="AlphaFoldDB" id="A0AAX3XI17"/>
<dbReference type="RefSeq" id="WP_285092417.1">
    <property type="nucleotide sequence ID" value="NZ_CP126975.1"/>
</dbReference>
<dbReference type="Pfam" id="PF13356">
    <property type="entry name" value="Arm-DNA-bind_3"/>
    <property type="match status" value="1"/>
</dbReference>
<sequence length="130" mass="15223">MAKFVKPLTETRIKLLKPKQTPYSDGNNLYLHVYNANKKTFLFWYTDPISKKRLKRKIGEHSDLSLEEARETTRRYNKLISKGLDPFQYLADQAKEEEKQKITLYEFAQIWKDTKIGIVDKIVAKTGGNP</sequence>
<evidence type="ECO:0000259" key="3">
    <source>
        <dbReference type="Pfam" id="PF13356"/>
    </source>
</evidence>
<organism evidence="4 5">
    <name type="scientific">Gallibacterium anatis</name>
    <dbReference type="NCBI Taxonomy" id="750"/>
    <lineage>
        <taxon>Bacteria</taxon>
        <taxon>Pseudomonadati</taxon>
        <taxon>Pseudomonadota</taxon>
        <taxon>Gammaproteobacteria</taxon>
        <taxon>Pasteurellales</taxon>
        <taxon>Pasteurellaceae</taxon>
        <taxon>Gallibacterium</taxon>
    </lineage>
</organism>
<proteinExistence type="inferred from homology"/>
<keyword evidence="2" id="KW-0229">DNA integration</keyword>
<dbReference type="Proteomes" id="UP001226750">
    <property type="component" value="Chromosome"/>
</dbReference>
<comment type="similarity">
    <text evidence="1">Belongs to the 'phage' integrase family.</text>
</comment>
<evidence type="ECO:0000256" key="1">
    <source>
        <dbReference type="ARBA" id="ARBA00008857"/>
    </source>
</evidence>
<evidence type="ECO:0000256" key="2">
    <source>
        <dbReference type="ARBA" id="ARBA00022908"/>
    </source>
</evidence>
<evidence type="ECO:0000313" key="5">
    <source>
        <dbReference type="Proteomes" id="UP001226750"/>
    </source>
</evidence>
<dbReference type="Gene3D" id="3.30.160.390">
    <property type="entry name" value="Integrase, DNA-binding domain"/>
    <property type="match status" value="1"/>
</dbReference>
<dbReference type="InterPro" id="IPR025166">
    <property type="entry name" value="Integrase_DNA_bind_dom"/>
</dbReference>
<dbReference type="InterPro" id="IPR050808">
    <property type="entry name" value="Phage_Integrase"/>
</dbReference>
<dbReference type="EMBL" id="CP126975">
    <property type="protein sequence ID" value="WIM80595.1"/>
    <property type="molecule type" value="Genomic_DNA"/>
</dbReference>
<dbReference type="PANTHER" id="PTHR30629:SF2">
    <property type="entry name" value="PROPHAGE INTEGRASE INTS-RELATED"/>
    <property type="match status" value="1"/>
</dbReference>
<feature type="domain" description="Integrase DNA-binding" evidence="3">
    <location>
        <begin position="8"/>
        <end position="88"/>
    </location>
</feature>